<dbReference type="Proteomes" id="UP001445732">
    <property type="component" value="Unassembled WGS sequence"/>
</dbReference>
<gene>
    <name evidence="1" type="ORF">ABN401_05900</name>
</gene>
<sequence length="124" mass="13672">MASTPERGGLMDRDRIGKVCLALPGAMLDHPFGEHHDAYRVGGKMFVMVGEQGGVSFKVSDIAYEILTEMGRARPAPYLARARWVNLPDPSAWDDDELAEHFAIAHRIVAGKLTRKARVELGID</sequence>
<dbReference type="RefSeq" id="WP_349683904.1">
    <property type="nucleotide sequence ID" value="NZ_JBEGDD010000004.1"/>
</dbReference>
<reference evidence="1 2" key="1">
    <citation type="submission" date="2024-06" db="EMBL/GenBank/DDBJ databases">
        <title>Brevundimonas sp. C11.</title>
        <authorList>
            <person name="Maltman C."/>
        </authorList>
    </citation>
    <scope>NUCLEOTIDE SEQUENCE [LARGE SCALE GENOMIC DNA]</scope>
    <source>
        <strain evidence="1 2">C11</strain>
    </source>
</reference>
<organism evidence="1 2">
    <name type="scientific">Brevundimonas aurifodinae</name>
    <dbReference type="NCBI Taxonomy" id="1508312"/>
    <lineage>
        <taxon>Bacteria</taxon>
        <taxon>Pseudomonadati</taxon>
        <taxon>Pseudomonadota</taxon>
        <taxon>Alphaproteobacteria</taxon>
        <taxon>Caulobacterales</taxon>
        <taxon>Caulobacteraceae</taxon>
        <taxon>Brevundimonas</taxon>
    </lineage>
</organism>
<comment type="caution">
    <text evidence="1">The sequence shown here is derived from an EMBL/GenBank/DDBJ whole genome shotgun (WGS) entry which is preliminary data.</text>
</comment>
<dbReference type="PANTHER" id="PTHR35145">
    <property type="entry name" value="CYTOPLASMIC PROTEIN-RELATED"/>
    <property type="match status" value="1"/>
</dbReference>
<dbReference type="SUPFAM" id="SSF142906">
    <property type="entry name" value="YjbR-like"/>
    <property type="match status" value="1"/>
</dbReference>
<dbReference type="PANTHER" id="PTHR35145:SF1">
    <property type="entry name" value="CYTOPLASMIC PROTEIN"/>
    <property type="match status" value="1"/>
</dbReference>
<dbReference type="GO" id="GO:0003677">
    <property type="term" value="F:DNA binding"/>
    <property type="evidence" value="ECO:0007669"/>
    <property type="project" value="UniProtKB-KW"/>
</dbReference>
<dbReference type="Pfam" id="PF04237">
    <property type="entry name" value="YjbR"/>
    <property type="match status" value="1"/>
</dbReference>
<dbReference type="Gene3D" id="3.90.1150.30">
    <property type="match status" value="1"/>
</dbReference>
<dbReference type="EMBL" id="JBEGDD010000004">
    <property type="protein sequence ID" value="MEQ7154737.1"/>
    <property type="molecule type" value="Genomic_DNA"/>
</dbReference>
<keyword evidence="1" id="KW-0238">DNA-binding</keyword>
<proteinExistence type="predicted"/>
<dbReference type="InterPro" id="IPR007351">
    <property type="entry name" value="YjbR"/>
</dbReference>
<name>A0ABV1NLM0_9CAUL</name>
<keyword evidence="2" id="KW-1185">Reference proteome</keyword>
<evidence type="ECO:0000313" key="1">
    <source>
        <dbReference type="EMBL" id="MEQ7154737.1"/>
    </source>
</evidence>
<accession>A0ABV1NLM0</accession>
<dbReference type="InterPro" id="IPR058532">
    <property type="entry name" value="YjbR/MT2646/Rv2570-like"/>
</dbReference>
<dbReference type="InterPro" id="IPR038056">
    <property type="entry name" value="YjbR-like_sf"/>
</dbReference>
<protein>
    <submittedName>
        <fullName evidence="1">MmcQ/YjbR family DNA-binding protein</fullName>
    </submittedName>
</protein>
<evidence type="ECO:0000313" key="2">
    <source>
        <dbReference type="Proteomes" id="UP001445732"/>
    </source>
</evidence>